<feature type="region of interest" description="Disordered" evidence="1">
    <location>
        <begin position="1"/>
        <end position="53"/>
    </location>
</feature>
<sequence length="515" mass="57094">MPALPSDAPLRRSSRPRVTPRRPDELDVVDRDSNRRSPSVEIIPTPSNTHQTTRAVTVERGRQANRPSRRRADADKGEFEFVPTVPYDETQASSLVADFGAQGRFFIAPEGYFSSQPPLQGSSAFSGPQNLFFPVESDTPKGFSPPLSPQLSSTHLDLLRQDNHDLNNSETNAVFQQMLNNLNMIQTPNTLLVSVVFIGIANISQRRTFVEKLHLPMAPFTNTVLRQLLGSDRASGRALGKLALARTHIATSRVPFDIEDNGYTHYSHGFEEVGRMELVLSGNSDSNPVLLPSRDCVQRTNLLNIGELPNDTPVYILYAYIEDDSMGLPIQRLVDYRTPSSTTPAPTANQTGELSHIQSSKRTALDGEFPAQRIQLALLRGDDYGTTYQHAFEVRIIFAICKSLGIKYALTGGAMASLSGFHISSSDITSWADVATSTFKNKRSVYTRATSALKNLTEKTFPSRDEEKLMKALGYLLDKEFVDTSIIPVGELDSALMTALCYRNETFENLLKPYQ</sequence>
<accession>A0A4Y7PJ65</accession>
<name>A0A4Y7PJ65_9AGAM</name>
<keyword evidence="3" id="KW-1185">Reference proteome</keyword>
<dbReference type="Proteomes" id="UP000294933">
    <property type="component" value="Unassembled WGS sequence"/>
</dbReference>
<dbReference type="VEuPathDB" id="FungiDB:BD410DRAFT_809713"/>
<gene>
    <name evidence="2" type="ORF">BD410DRAFT_809713</name>
</gene>
<feature type="compositionally biased region" description="Basic and acidic residues" evidence="1">
    <location>
        <begin position="21"/>
        <end position="35"/>
    </location>
</feature>
<proteinExistence type="predicted"/>
<dbReference type="AlphaFoldDB" id="A0A4Y7PJ65"/>
<protein>
    <submittedName>
        <fullName evidence="2">Uncharacterized protein</fullName>
    </submittedName>
</protein>
<dbReference type="EMBL" id="ML170336">
    <property type="protein sequence ID" value="TDL14460.1"/>
    <property type="molecule type" value="Genomic_DNA"/>
</dbReference>
<evidence type="ECO:0000256" key="1">
    <source>
        <dbReference type="SAM" id="MobiDB-lite"/>
    </source>
</evidence>
<reference evidence="2 3" key="1">
    <citation type="submission" date="2018-06" db="EMBL/GenBank/DDBJ databases">
        <title>A transcriptomic atlas of mushroom development highlights an independent origin of complex multicellularity.</title>
        <authorList>
            <consortium name="DOE Joint Genome Institute"/>
            <person name="Krizsan K."/>
            <person name="Almasi E."/>
            <person name="Merenyi Z."/>
            <person name="Sahu N."/>
            <person name="Viragh M."/>
            <person name="Koszo T."/>
            <person name="Mondo S."/>
            <person name="Kiss B."/>
            <person name="Balint B."/>
            <person name="Kues U."/>
            <person name="Barry K."/>
            <person name="Hegedus J.C."/>
            <person name="Henrissat B."/>
            <person name="Johnson J."/>
            <person name="Lipzen A."/>
            <person name="Ohm R."/>
            <person name="Nagy I."/>
            <person name="Pangilinan J."/>
            <person name="Yan J."/>
            <person name="Xiong Y."/>
            <person name="Grigoriev I.V."/>
            <person name="Hibbett D.S."/>
            <person name="Nagy L.G."/>
        </authorList>
    </citation>
    <scope>NUCLEOTIDE SEQUENCE [LARGE SCALE GENOMIC DNA]</scope>
    <source>
        <strain evidence="2 3">SZMC22713</strain>
    </source>
</reference>
<organism evidence="2 3">
    <name type="scientific">Rickenella mellea</name>
    <dbReference type="NCBI Taxonomy" id="50990"/>
    <lineage>
        <taxon>Eukaryota</taxon>
        <taxon>Fungi</taxon>
        <taxon>Dikarya</taxon>
        <taxon>Basidiomycota</taxon>
        <taxon>Agaricomycotina</taxon>
        <taxon>Agaricomycetes</taxon>
        <taxon>Hymenochaetales</taxon>
        <taxon>Rickenellaceae</taxon>
        <taxon>Rickenella</taxon>
    </lineage>
</organism>
<evidence type="ECO:0000313" key="3">
    <source>
        <dbReference type="Proteomes" id="UP000294933"/>
    </source>
</evidence>
<evidence type="ECO:0000313" key="2">
    <source>
        <dbReference type="EMBL" id="TDL14460.1"/>
    </source>
</evidence>